<evidence type="ECO:0000313" key="1">
    <source>
        <dbReference type="EMBL" id="QHQ36244.1"/>
    </source>
</evidence>
<gene>
    <name evidence="1" type="ORF">GO499_14230</name>
</gene>
<sequence length="217" mass="25179">MTRDDLLQYDQNFEIFVASYKPHLRSPGYEDSLRRAYTLDARFMEEFRILRRYLIADDNNWGEDITRHLSRQSALPGTFSPENAKLLARLYREHVKIFITGRFDSCYLDSIETIALFYIFHDIRTLWITGAYREKTSRLMDLVCARFSLNKRLPIGQTLRALSGTLILEVNQIQRCFTMYERYVSSALLQDLTLTGMLEPQAAPTDAVASRITSPGT</sequence>
<dbReference type="AlphaFoldDB" id="A0A6P1SZY9"/>
<protein>
    <submittedName>
        <fullName evidence="1">Uncharacterized protein</fullName>
    </submittedName>
</protein>
<dbReference type="Proteomes" id="UP000464495">
    <property type="component" value="Chromosome"/>
</dbReference>
<name>A0A6P1SZY9_9RHOB</name>
<reference evidence="1 2" key="1">
    <citation type="submission" date="2019-12" db="EMBL/GenBank/DDBJ databases">
        <title>Complete genome sequence of Algicella marina strain 9Alg 56(T) isolated from the red alga Tichocarpus crinitus.</title>
        <authorList>
            <person name="Kim S.-G."/>
            <person name="Nedashkovskaya O.I."/>
        </authorList>
    </citation>
    <scope>NUCLEOTIDE SEQUENCE [LARGE SCALE GENOMIC DNA]</scope>
    <source>
        <strain evidence="1 2">9Alg 56</strain>
    </source>
</reference>
<organism evidence="1 2">
    <name type="scientific">Algicella marina</name>
    <dbReference type="NCBI Taxonomy" id="2683284"/>
    <lineage>
        <taxon>Bacteria</taxon>
        <taxon>Pseudomonadati</taxon>
        <taxon>Pseudomonadota</taxon>
        <taxon>Alphaproteobacteria</taxon>
        <taxon>Rhodobacterales</taxon>
        <taxon>Paracoccaceae</taxon>
        <taxon>Algicella</taxon>
    </lineage>
</organism>
<keyword evidence="2" id="KW-1185">Reference proteome</keyword>
<dbReference type="RefSeq" id="WP_161862792.1">
    <property type="nucleotide sequence ID" value="NZ_CP046620.1"/>
</dbReference>
<dbReference type="EMBL" id="CP046620">
    <property type="protein sequence ID" value="QHQ36244.1"/>
    <property type="molecule type" value="Genomic_DNA"/>
</dbReference>
<proteinExistence type="predicted"/>
<dbReference type="KEGG" id="amaq:GO499_14230"/>
<accession>A0A6P1SZY9</accession>
<evidence type="ECO:0000313" key="2">
    <source>
        <dbReference type="Proteomes" id="UP000464495"/>
    </source>
</evidence>